<comment type="caution">
    <text evidence="1">The sequence shown here is derived from an EMBL/GenBank/DDBJ whole genome shotgun (WGS) entry which is preliminary data.</text>
</comment>
<dbReference type="SUPFAM" id="SSF48452">
    <property type="entry name" value="TPR-like"/>
    <property type="match status" value="1"/>
</dbReference>
<organism evidence="1 2">
    <name type="scientific">candidate division KSB3 bacterium</name>
    <dbReference type="NCBI Taxonomy" id="2044937"/>
    <lineage>
        <taxon>Bacteria</taxon>
        <taxon>candidate division KSB3</taxon>
    </lineage>
</organism>
<name>A0A9D5K0E9_9BACT</name>
<evidence type="ECO:0000313" key="1">
    <source>
        <dbReference type="EMBL" id="MBD3327321.1"/>
    </source>
</evidence>
<proteinExistence type="predicted"/>
<dbReference type="Proteomes" id="UP000649604">
    <property type="component" value="Unassembled WGS sequence"/>
</dbReference>
<evidence type="ECO:0000313" key="2">
    <source>
        <dbReference type="Proteomes" id="UP000649604"/>
    </source>
</evidence>
<dbReference type="EMBL" id="WJJP01000721">
    <property type="protein sequence ID" value="MBD3327321.1"/>
    <property type="molecule type" value="Genomic_DNA"/>
</dbReference>
<dbReference type="Gene3D" id="1.25.40.10">
    <property type="entry name" value="Tetratricopeptide repeat domain"/>
    <property type="match status" value="1"/>
</dbReference>
<dbReference type="InterPro" id="IPR011990">
    <property type="entry name" value="TPR-like_helical_dom_sf"/>
</dbReference>
<reference evidence="1" key="1">
    <citation type="submission" date="2019-11" db="EMBL/GenBank/DDBJ databases">
        <title>Microbial mats filling the niche in hypersaline microbial mats.</title>
        <authorList>
            <person name="Wong H.L."/>
            <person name="Macleod F.I."/>
            <person name="White R.A. III"/>
            <person name="Burns B.P."/>
        </authorList>
    </citation>
    <scope>NUCLEOTIDE SEQUENCE</scope>
    <source>
        <strain evidence="1">Rbin_158</strain>
    </source>
</reference>
<gene>
    <name evidence="1" type="ORF">GF339_22235</name>
</gene>
<accession>A0A9D5K0E9</accession>
<sequence>MQKTRHHIFQQMATALIHQQNGNVTLGVAYWENVLRVLPDDIPVHNQILEECRHLAEQGNLLTRLLERTHQKVNTLVDTYQKDLSEDEEALSQTIYNAMIQQCSGNHLLALVYWEQALPLLSPDALIISLAVQDFCWMAHQFLTSGHTAKSIALYKHLIRVFPDFLEGYVNLTLILFKNGFTQEVFGVLDAIPPFYQHEFIIIRYTDLYRKIDEISRQFGRVPYAAIENIVTDLQTENTFYPSIIEDYFTDVISELVNREKRFFEKRRKALEQKAISKTSKQLALEGIALGERVTMAKQARIGEIHAFLHDNDIRIAEVLLNNPNITADDVLIMAQTTCISEILSLIAANRKWGTLHSIRIAILFNPQTLPQDSLRLLPLLSITDLAKVFYKKNIPTEVRIKAKEHIQQLFDQAPMHEKFALIEASSGDLFKLLDDVELDISSFAVNLIGKFHEYPEIIINLCRWKLTPASILAMIGNNPQFTLNIRITFALLSNPKTPQSTVKALLQSLSEKDAYHFLFNSHLPSAVKHCITTLFPDMSPK</sequence>
<protein>
    <submittedName>
        <fullName evidence="1">Uncharacterized protein</fullName>
    </submittedName>
</protein>
<dbReference type="AlphaFoldDB" id="A0A9D5K0E9"/>